<dbReference type="GO" id="GO:0004519">
    <property type="term" value="F:endonuclease activity"/>
    <property type="evidence" value="ECO:0007669"/>
    <property type="project" value="UniProtKB-KW"/>
</dbReference>
<dbReference type="Pfam" id="PF13392">
    <property type="entry name" value="HNH_3"/>
    <property type="match status" value="1"/>
</dbReference>
<dbReference type="EMBL" id="CP069196">
    <property type="protein sequence ID" value="QRG84319.1"/>
    <property type="molecule type" value="Genomic_DNA"/>
</dbReference>
<sequence length="57" mass="6663">MWRRIVIDGKEYTSGQIAWSIMTGHFPDFIIDHKDGDSLNDKWSNLRRGTTALLREI</sequence>
<keyword evidence="2" id="KW-0614">Plasmid</keyword>
<geneLocation type="plasmid" evidence="2 3">
    <name>pSLV18-111K</name>
</geneLocation>
<dbReference type="AlphaFoldDB" id="A0AA92LVL1"/>
<accession>A0AA92LVL1</accession>
<evidence type="ECO:0000313" key="2">
    <source>
        <dbReference type="EMBL" id="QRG84319.1"/>
    </source>
</evidence>
<evidence type="ECO:0000259" key="1">
    <source>
        <dbReference type="Pfam" id="PF13392"/>
    </source>
</evidence>
<keyword evidence="2" id="KW-0255">Endonuclease</keyword>
<protein>
    <submittedName>
        <fullName evidence="2">HNH endonuclease</fullName>
    </submittedName>
</protein>
<gene>
    <name evidence="2" type="ORF">JOS67_15780</name>
</gene>
<dbReference type="Proteomes" id="UP000596337">
    <property type="component" value="Plasmid pSLV18-111K"/>
</dbReference>
<proteinExistence type="predicted"/>
<dbReference type="InterPro" id="IPR044925">
    <property type="entry name" value="His-Me_finger_sf"/>
</dbReference>
<organism evidence="2 3">
    <name type="scientific">Vibrio diabolicus</name>
    <dbReference type="NCBI Taxonomy" id="50719"/>
    <lineage>
        <taxon>Bacteria</taxon>
        <taxon>Pseudomonadati</taxon>
        <taxon>Pseudomonadota</taxon>
        <taxon>Gammaproteobacteria</taxon>
        <taxon>Vibrionales</taxon>
        <taxon>Vibrionaceae</taxon>
        <taxon>Vibrio</taxon>
        <taxon>Vibrio diabolicus subgroup</taxon>
    </lineage>
</organism>
<keyword evidence="2" id="KW-0378">Hydrolase</keyword>
<name>A0AA92LVL1_9VIBR</name>
<keyword evidence="2" id="KW-0540">Nuclease</keyword>
<dbReference type="RefSeq" id="WP_140050538.1">
    <property type="nucleotide sequence ID" value="NZ_CP069196.1"/>
</dbReference>
<reference evidence="2 3" key="1">
    <citation type="submission" date="2021-01" db="EMBL/GenBank/DDBJ databases">
        <title>Characterization of a novel blaVMB-2- harboring plasmid in Vibrio diabolicus.</title>
        <authorList>
            <person name="Liu M."/>
        </authorList>
    </citation>
    <scope>NUCLEOTIDE SEQUENCE [LARGE SCALE GENOMIC DNA]</scope>
    <source>
        <strain evidence="2 3">SLV18</strain>
        <plasmid evidence="2 3">pSLV18-111K</plasmid>
    </source>
</reference>
<dbReference type="InterPro" id="IPR003615">
    <property type="entry name" value="HNH_nuc"/>
</dbReference>
<dbReference type="SUPFAM" id="SSF54060">
    <property type="entry name" value="His-Me finger endonucleases"/>
    <property type="match status" value="1"/>
</dbReference>
<feature type="domain" description="HNH nuclease" evidence="1">
    <location>
        <begin position="17"/>
        <end position="50"/>
    </location>
</feature>
<evidence type="ECO:0000313" key="3">
    <source>
        <dbReference type="Proteomes" id="UP000596337"/>
    </source>
</evidence>